<keyword evidence="2 4" id="KW-0347">Helicase</keyword>
<dbReference type="STRING" id="104452.A0A0L7LHN4"/>
<evidence type="ECO:0000259" key="3">
    <source>
        <dbReference type="PROSITE" id="PS51192"/>
    </source>
</evidence>
<evidence type="ECO:0000256" key="1">
    <source>
        <dbReference type="ARBA" id="ARBA00022801"/>
    </source>
</evidence>
<keyword evidence="2 4" id="KW-0067">ATP-binding</keyword>
<dbReference type="InterPro" id="IPR027417">
    <property type="entry name" value="P-loop_NTPase"/>
</dbReference>
<evidence type="ECO:0000256" key="2">
    <source>
        <dbReference type="ARBA" id="ARBA00022806"/>
    </source>
</evidence>
<dbReference type="Proteomes" id="UP000037510">
    <property type="component" value="Unassembled WGS sequence"/>
</dbReference>
<dbReference type="GO" id="GO:0004386">
    <property type="term" value="F:helicase activity"/>
    <property type="evidence" value="ECO:0007669"/>
    <property type="project" value="UniProtKB-KW"/>
</dbReference>
<evidence type="ECO:0000313" key="4">
    <source>
        <dbReference type="EMBL" id="KOB74874.1"/>
    </source>
</evidence>
<dbReference type="SMART" id="SM00487">
    <property type="entry name" value="DEXDc"/>
    <property type="match status" value="1"/>
</dbReference>
<dbReference type="AlphaFoldDB" id="A0A0L7LHN4"/>
<comment type="caution">
    <text evidence="4">The sequence shown here is derived from an EMBL/GenBank/DDBJ whole genome shotgun (WGS) entry which is preliminary data.</text>
</comment>
<dbReference type="GO" id="GO:0005524">
    <property type="term" value="F:ATP binding"/>
    <property type="evidence" value="ECO:0007669"/>
    <property type="project" value="UniProtKB-KW"/>
</dbReference>
<proteinExistence type="predicted"/>
<keyword evidence="5" id="KW-1185">Reference proteome</keyword>
<dbReference type="Pfam" id="PF00270">
    <property type="entry name" value="DEAD"/>
    <property type="match status" value="1"/>
</dbReference>
<dbReference type="InterPro" id="IPR011545">
    <property type="entry name" value="DEAD/DEAH_box_helicase_dom"/>
</dbReference>
<gene>
    <name evidence="4" type="ORF">OBRU01_08386</name>
</gene>
<dbReference type="GO" id="GO:0016787">
    <property type="term" value="F:hydrolase activity"/>
    <property type="evidence" value="ECO:0007669"/>
    <property type="project" value="UniProtKB-KW"/>
</dbReference>
<evidence type="ECO:0000313" key="5">
    <source>
        <dbReference type="Proteomes" id="UP000037510"/>
    </source>
</evidence>
<dbReference type="GO" id="GO:0003723">
    <property type="term" value="F:RNA binding"/>
    <property type="evidence" value="ECO:0007669"/>
    <property type="project" value="TreeGrafter"/>
</dbReference>
<dbReference type="EMBL" id="JTDY01001104">
    <property type="protein sequence ID" value="KOB74874.1"/>
    <property type="molecule type" value="Genomic_DNA"/>
</dbReference>
<dbReference type="PANTHER" id="PTHR18934:SF257">
    <property type="entry name" value="ATP-DEPENDENT RNA HELICASE DHX30"/>
    <property type="match status" value="1"/>
</dbReference>
<organism evidence="4 5">
    <name type="scientific">Operophtera brumata</name>
    <name type="common">Winter moth</name>
    <name type="synonym">Phalaena brumata</name>
    <dbReference type="NCBI Taxonomy" id="104452"/>
    <lineage>
        <taxon>Eukaryota</taxon>
        <taxon>Metazoa</taxon>
        <taxon>Ecdysozoa</taxon>
        <taxon>Arthropoda</taxon>
        <taxon>Hexapoda</taxon>
        <taxon>Insecta</taxon>
        <taxon>Pterygota</taxon>
        <taxon>Neoptera</taxon>
        <taxon>Endopterygota</taxon>
        <taxon>Lepidoptera</taxon>
        <taxon>Glossata</taxon>
        <taxon>Ditrysia</taxon>
        <taxon>Geometroidea</taxon>
        <taxon>Geometridae</taxon>
        <taxon>Larentiinae</taxon>
        <taxon>Operophtera</taxon>
    </lineage>
</organism>
<keyword evidence="2 4" id="KW-0547">Nucleotide-binding</keyword>
<name>A0A0L7LHN4_OPEBR</name>
<dbReference type="SUPFAM" id="SSF52540">
    <property type="entry name" value="P-loop containing nucleoside triphosphate hydrolases"/>
    <property type="match status" value="1"/>
</dbReference>
<dbReference type="Gene3D" id="3.40.50.300">
    <property type="entry name" value="P-loop containing nucleotide triphosphate hydrolases"/>
    <property type="match status" value="1"/>
</dbReference>
<sequence>MEIDSESLTKMFLTQCCVRRSNLLIKFLAWKTPANSIHLRIQEFSKLKKIKSLFPEPRMTLNNLSAKTPEKIFDVHYKQYVAPKGVKKKLAQNLDWTSTQALHWLTINKRIDSKGHPVYDRDTLKVVRDSLNDPIHARITDSSVERIERIWDDYESGITGCGKSTRVPAMILRACGVDAAVMVSEPRRVAAIGLAERVASEMGEEVGYSIGYQVRLNSRPPRPLAGAVLFCTSGVLLNRLQTNPGLTGCTHVIIDEAHERDVNTDITLLLLKRALELNTELRVIIMSATLDTAVLSTADQSKMFGTPPPGVRKLVLATNVAETSVTIPDVVYVIDSGAHKENTIREGTGHCYRLYTKEKEAEFDAHTTPEILRVPLEQTVLDCKSYAPDDKAQDFLSQLPEPPIHASTVGTAVAMSNIIAHSDIEVFFNAADRRDGDVAHIASESVNHAITKRSKSCLLAHAGGRHSAERRALLVYRSSAVTAHVPLLFCRGDVHKKNSNLDYEEYSTVSRFKIRLIKAIGRILVEGQRECFEGKSVDEDIR</sequence>
<dbReference type="PANTHER" id="PTHR18934">
    <property type="entry name" value="ATP-DEPENDENT RNA HELICASE"/>
    <property type="match status" value="1"/>
</dbReference>
<dbReference type="InterPro" id="IPR014001">
    <property type="entry name" value="Helicase_ATP-bd"/>
</dbReference>
<dbReference type="CDD" id="cd17917">
    <property type="entry name" value="DEXHc_RHA-like"/>
    <property type="match status" value="1"/>
</dbReference>
<keyword evidence="1" id="KW-0378">Hydrolase</keyword>
<dbReference type="GO" id="GO:0005634">
    <property type="term" value="C:nucleus"/>
    <property type="evidence" value="ECO:0007669"/>
    <property type="project" value="TreeGrafter"/>
</dbReference>
<protein>
    <submittedName>
        <fullName evidence="4">Putative ATP-dependent RNA helicase DHX30</fullName>
    </submittedName>
</protein>
<feature type="domain" description="Helicase ATP-binding" evidence="3">
    <location>
        <begin position="144"/>
        <end position="308"/>
    </location>
</feature>
<accession>A0A0L7LHN4</accession>
<dbReference type="PROSITE" id="PS51192">
    <property type="entry name" value="HELICASE_ATP_BIND_1"/>
    <property type="match status" value="1"/>
</dbReference>
<reference evidence="4 5" key="1">
    <citation type="journal article" date="2015" name="Genome Biol. Evol.">
        <title>The genome of winter moth (Operophtera brumata) provides a genomic perspective on sexual dimorphism and phenology.</title>
        <authorList>
            <person name="Derks M.F."/>
            <person name="Smit S."/>
            <person name="Salis L."/>
            <person name="Schijlen E."/>
            <person name="Bossers A."/>
            <person name="Mateman C."/>
            <person name="Pijl A.S."/>
            <person name="de Ridder D."/>
            <person name="Groenen M.A."/>
            <person name="Visser M.E."/>
            <person name="Megens H.J."/>
        </authorList>
    </citation>
    <scope>NUCLEOTIDE SEQUENCE [LARGE SCALE GENOMIC DNA]</scope>
    <source>
        <strain evidence="4">WM2013NL</strain>
        <tissue evidence="4">Head and thorax</tissue>
    </source>
</reference>